<reference evidence="2 3" key="1">
    <citation type="journal article" date="2018" name="PLoS Pathog.">
        <title>Evolution of structural diversity of trichothecenes, a family of toxins produced by plant pathogenic and entomopathogenic fungi.</title>
        <authorList>
            <person name="Proctor R.H."/>
            <person name="McCormick S.P."/>
            <person name="Kim H.S."/>
            <person name="Cardoza R.E."/>
            <person name="Stanley A.M."/>
            <person name="Lindo L."/>
            <person name="Kelly A."/>
            <person name="Brown D.W."/>
            <person name="Lee T."/>
            <person name="Vaughan M.M."/>
            <person name="Alexander N.J."/>
            <person name="Busman M."/>
            <person name="Gutierrez S."/>
        </authorList>
    </citation>
    <scope>NUCLEOTIDE SEQUENCE [LARGE SCALE GENOMIC DNA]</scope>
    <source>
        <strain evidence="2 3">IBT 40837</strain>
    </source>
</reference>
<feature type="transmembrane region" description="Helical" evidence="1">
    <location>
        <begin position="47"/>
        <end position="67"/>
    </location>
</feature>
<protein>
    <submittedName>
        <fullName evidence="2">Uncharacterized protein</fullName>
    </submittedName>
</protein>
<comment type="caution">
    <text evidence="2">The sequence shown here is derived from an EMBL/GenBank/DDBJ whole genome shotgun (WGS) entry which is preliminary data.</text>
</comment>
<name>A0A395NLP0_TRIAR</name>
<keyword evidence="1" id="KW-0472">Membrane</keyword>
<dbReference type="Proteomes" id="UP000266272">
    <property type="component" value="Unassembled WGS sequence"/>
</dbReference>
<keyword evidence="1" id="KW-0812">Transmembrane</keyword>
<accession>A0A395NLP0</accession>
<keyword evidence="1" id="KW-1133">Transmembrane helix</keyword>
<dbReference type="EMBL" id="PXOA01000312">
    <property type="protein sequence ID" value="RFU77002.1"/>
    <property type="molecule type" value="Genomic_DNA"/>
</dbReference>
<sequence>MGAFSRPMLSPGSLSNLTHFVNTSKLPVETHVQPLPKERAPEDKTDLVFAGAIMGAILVIFVGIVLVDLCRKHAPRRDPNGGNFINRLYATSMADRNNRFTRLFTKQKKRGGDVESAAAGEDESLAAVDRLATDSSKTVPGLLAKDEAKSVGPMANVDVTVTPLEMPFLQSIKEEDMNVVDNGEAAGVWS</sequence>
<evidence type="ECO:0000313" key="3">
    <source>
        <dbReference type="Proteomes" id="UP000266272"/>
    </source>
</evidence>
<keyword evidence="3" id="KW-1185">Reference proteome</keyword>
<organism evidence="2 3">
    <name type="scientific">Trichoderma arundinaceum</name>
    <dbReference type="NCBI Taxonomy" id="490622"/>
    <lineage>
        <taxon>Eukaryota</taxon>
        <taxon>Fungi</taxon>
        <taxon>Dikarya</taxon>
        <taxon>Ascomycota</taxon>
        <taxon>Pezizomycotina</taxon>
        <taxon>Sordariomycetes</taxon>
        <taxon>Hypocreomycetidae</taxon>
        <taxon>Hypocreales</taxon>
        <taxon>Hypocreaceae</taxon>
        <taxon>Trichoderma</taxon>
    </lineage>
</organism>
<dbReference type="OrthoDB" id="4890244at2759"/>
<dbReference type="AlphaFoldDB" id="A0A395NLP0"/>
<gene>
    <name evidence="2" type="ORF">TARUN_5249</name>
</gene>
<evidence type="ECO:0000313" key="2">
    <source>
        <dbReference type="EMBL" id="RFU77002.1"/>
    </source>
</evidence>
<evidence type="ECO:0000256" key="1">
    <source>
        <dbReference type="SAM" id="Phobius"/>
    </source>
</evidence>
<proteinExistence type="predicted"/>